<dbReference type="EMBL" id="VJZD01000018">
    <property type="protein sequence ID" value="MPY31045.1"/>
    <property type="molecule type" value="Genomic_DNA"/>
</dbReference>
<sequence>MEQQHQDIDRGPAVVSDRLPAWRREANHIARHMRNALVRGRPRETDDGRLLVPTSVVEPMGSGRPGDAPRVIRGTKRATARYLAPRDLPRPRVQWAAFRALARSA</sequence>
<proteinExistence type="predicted"/>
<protein>
    <submittedName>
        <fullName evidence="1">Uncharacterized protein</fullName>
    </submittedName>
</protein>
<reference evidence="1 2" key="1">
    <citation type="submission" date="2019-07" db="EMBL/GenBank/DDBJ databases">
        <title>New species of Amycolatopsis and Streptomyces.</title>
        <authorList>
            <person name="Duangmal K."/>
            <person name="Teo W.F.A."/>
            <person name="Lipun K."/>
        </authorList>
    </citation>
    <scope>NUCLEOTIDE SEQUENCE [LARGE SCALE GENOMIC DNA]</scope>
    <source>
        <strain evidence="1 2">NBRC 109810</strain>
    </source>
</reference>
<dbReference type="Proteomes" id="UP000325849">
    <property type="component" value="Unassembled WGS sequence"/>
</dbReference>
<dbReference type="AlphaFoldDB" id="A0A5N8VAQ7"/>
<dbReference type="OrthoDB" id="162914at2"/>
<keyword evidence="2" id="KW-1185">Reference proteome</keyword>
<accession>A0A5N8VAQ7</accession>
<gene>
    <name evidence="1" type="ORF">FNH09_06840</name>
</gene>
<evidence type="ECO:0000313" key="2">
    <source>
        <dbReference type="Proteomes" id="UP000325849"/>
    </source>
</evidence>
<evidence type="ECO:0000313" key="1">
    <source>
        <dbReference type="EMBL" id="MPY31045.1"/>
    </source>
</evidence>
<name>A0A5N8VAQ7_9ACTN</name>
<organism evidence="1 2">
    <name type="scientific">Streptomyces adustus</name>
    <dbReference type="NCBI Taxonomy" id="1609272"/>
    <lineage>
        <taxon>Bacteria</taxon>
        <taxon>Bacillati</taxon>
        <taxon>Actinomycetota</taxon>
        <taxon>Actinomycetes</taxon>
        <taxon>Kitasatosporales</taxon>
        <taxon>Streptomycetaceae</taxon>
        <taxon>Streptomyces</taxon>
    </lineage>
</organism>
<dbReference type="RefSeq" id="WP_152885856.1">
    <property type="nucleotide sequence ID" value="NZ_VJZD01000018.1"/>
</dbReference>
<comment type="caution">
    <text evidence="1">The sequence shown here is derived from an EMBL/GenBank/DDBJ whole genome shotgun (WGS) entry which is preliminary data.</text>
</comment>